<name>A0ACB9QMH7_9MYRT</name>
<gene>
    <name evidence="1" type="ORF">MLD38_016456</name>
</gene>
<dbReference type="Proteomes" id="UP001057402">
    <property type="component" value="Chromosome 5"/>
</dbReference>
<reference evidence="2" key="1">
    <citation type="journal article" date="2023" name="Front. Plant Sci.">
        <title>Chromosomal-level genome assembly of Melastoma candidum provides insights into trichome evolution.</title>
        <authorList>
            <person name="Zhong Y."/>
            <person name="Wu W."/>
            <person name="Sun C."/>
            <person name="Zou P."/>
            <person name="Liu Y."/>
            <person name="Dai S."/>
            <person name="Zhou R."/>
        </authorList>
    </citation>
    <scope>NUCLEOTIDE SEQUENCE [LARGE SCALE GENOMIC DNA]</scope>
</reference>
<evidence type="ECO:0000313" key="2">
    <source>
        <dbReference type="Proteomes" id="UP001057402"/>
    </source>
</evidence>
<proteinExistence type="predicted"/>
<keyword evidence="2" id="KW-1185">Reference proteome</keyword>
<protein>
    <submittedName>
        <fullName evidence="1">Uncharacterized protein</fullName>
    </submittedName>
</protein>
<comment type="caution">
    <text evidence="1">The sequence shown here is derived from an EMBL/GenBank/DDBJ whole genome shotgun (WGS) entry which is preliminary data.</text>
</comment>
<sequence length="169" mass="19310">MKASSSSSSRAPRKKLNLQSKGSCGTSFCCGCRLSISSSEEADSVSSGRFGGISTLAHAMVQERLDQMIRERQEERRRERQGMRKHKSVAKHGTKFVVMMAMEKNSYDPRRDFQESVLKMITMNKIRDAKDLRCLLNYYISLNSDEYRGLILEVFHDVCRSLFLGYDSC</sequence>
<accession>A0ACB9QMH7</accession>
<dbReference type="EMBL" id="CM042884">
    <property type="protein sequence ID" value="KAI4367830.1"/>
    <property type="molecule type" value="Genomic_DNA"/>
</dbReference>
<evidence type="ECO:0000313" key="1">
    <source>
        <dbReference type="EMBL" id="KAI4367830.1"/>
    </source>
</evidence>
<organism evidence="1 2">
    <name type="scientific">Melastoma candidum</name>
    <dbReference type="NCBI Taxonomy" id="119954"/>
    <lineage>
        <taxon>Eukaryota</taxon>
        <taxon>Viridiplantae</taxon>
        <taxon>Streptophyta</taxon>
        <taxon>Embryophyta</taxon>
        <taxon>Tracheophyta</taxon>
        <taxon>Spermatophyta</taxon>
        <taxon>Magnoliopsida</taxon>
        <taxon>eudicotyledons</taxon>
        <taxon>Gunneridae</taxon>
        <taxon>Pentapetalae</taxon>
        <taxon>rosids</taxon>
        <taxon>malvids</taxon>
        <taxon>Myrtales</taxon>
        <taxon>Melastomataceae</taxon>
        <taxon>Melastomatoideae</taxon>
        <taxon>Melastomateae</taxon>
        <taxon>Melastoma</taxon>
    </lineage>
</organism>